<name>A0ABU9BIT9_9BURK</name>
<reference evidence="1 2" key="1">
    <citation type="submission" date="2024-04" db="EMBL/GenBank/DDBJ databases">
        <title>Novel species of the genus Ideonella isolated from streams.</title>
        <authorList>
            <person name="Lu H."/>
        </authorList>
    </citation>
    <scope>NUCLEOTIDE SEQUENCE [LARGE SCALE GENOMIC DNA]</scope>
    <source>
        <strain evidence="1 2">DXS29W</strain>
    </source>
</reference>
<dbReference type="EMBL" id="JBBUTG010000002">
    <property type="protein sequence ID" value="MEK8029877.1"/>
    <property type="molecule type" value="Genomic_DNA"/>
</dbReference>
<proteinExistence type="predicted"/>
<gene>
    <name evidence="1" type="ORF">AACH06_03505</name>
</gene>
<comment type="caution">
    <text evidence="1">The sequence shown here is derived from an EMBL/GenBank/DDBJ whole genome shotgun (WGS) entry which is preliminary data.</text>
</comment>
<dbReference type="Proteomes" id="UP001371218">
    <property type="component" value="Unassembled WGS sequence"/>
</dbReference>
<sequence length="615" mass="65632">MTMHLPLPTRLSTALGRALSSALSCALLPTVVSLGGAALWMPAAQAQSYNSGGSVPGWPSFIAMGAIGGPNITPPTGNSHGGNDDFGGRPVDVVFKYAGVNGNGDPGVIDPPTNAWRMTNDLTTLSQINAHPMRVAIVEYTAQMSGGFNTDDFTNGPPGQASGTPTASYLMGRHLSSLAADAQMLATYPVKWNGELFQGSLLMNPDLLGAIQQNGYIGTVNAALPAGAVDTAIAQALCLMTTSRSYTNHSNPNGLPSAPYLGKTYTGTPVQILQALLADTYPVWSIDSQGDAYWNTAINNQTSGSTKSQVGQWFDACVANPAYDRAKYRPPVFPAGFDGWVQANNWLIRALAPNDSVTFGWQENLWAAGSGFWPHQTLTNKQVASTFSTPVTNWLKANAPSAMARGGATGVHFVLFDRYEMDDSAAPGAATLYNARSWDNVLTAVGQVSKNFKNLPVMLWQLPGSHLPNTKEPQPQLFQDTPGAYVFSTAPVYFFGDANLTSDLSNLIHGPAGGSTNTAVGNYKLDCSAFAYHCLNANDTYGQYLRQYKGLPNNYDWSKPHGKLALAAKKNVFAILWGGGNTTNVIKNFSNSDDHGWLAGKIQQYYTNPTPVVLH</sequence>
<organism evidence="1 2">
    <name type="scientific">Ideonella lacteola</name>
    <dbReference type="NCBI Taxonomy" id="2984193"/>
    <lineage>
        <taxon>Bacteria</taxon>
        <taxon>Pseudomonadati</taxon>
        <taxon>Pseudomonadota</taxon>
        <taxon>Betaproteobacteria</taxon>
        <taxon>Burkholderiales</taxon>
        <taxon>Sphaerotilaceae</taxon>
        <taxon>Ideonella</taxon>
    </lineage>
</organism>
<accession>A0ABU9BIT9</accession>
<dbReference type="RefSeq" id="WP_341424235.1">
    <property type="nucleotide sequence ID" value="NZ_JBBUTG010000002.1"/>
</dbReference>
<evidence type="ECO:0000313" key="1">
    <source>
        <dbReference type="EMBL" id="MEK8029877.1"/>
    </source>
</evidence>
<evidence type="ECO:0000313" key="2">
    <source>
        <dbReference type="Proteomes" id="UP001371218"/>
    </source>
</evidence>
<protein>
    <submittedName>
        <fullName evidence="1">Uncharacterized protein</fullName>
    </submittedName>
</protein>
<keyword evidence="2" id="KW-1185">Reference proteome</keyword>